<evidence type="ECO:0000256" key="1">
    <source>
        <dbReference type="SAM" id="Phobius"/>
    </source>
</evidence>
<keyword evidence="1" id="KW-0812">Transmembrane</keyword>
<name>A0A0S4QNN0_9ACTN</name>
<sequence length="90" mass="9153">MTGDDRQGGSAGPTVAPVRANVPQRLVVPAAAAGVLALLFLILAIVAADPSRHARGLLVVVDLVGVVGVGVAWVRVSRLLSLADHTGRVE</sequence>
<accession>A0A0S4QNN0</accession>
<dbReference type="EMBL" id="FAOZ01000011">
    <property type="protein sequence ID" value="CUU57291.1"/>
    <property type="molecule type" value="Genomic_DNA"/>
</dbReference>
<keyword evidence="3" id="KW-1185">Reference proteome</keyword>
<feature type="transmembrane region" description="Helical" evidence="1">
    <location>
        <begin position="26"/>
        <end position="48"/>
    </location>
</feature>
<dbReference type="AlphaFoldDB" id="A0A0S4QNN0"/>
<protein>
    <submittedName>
        <fullName evidence="2">Uncharacterized protein</fullName>
    </submittedName>
</protein>
<feature type="transmembrane region" description="Helical" evidence="1">
    <location>
        <begin position="54"/>
        <end position="74"/>
    </location>
</feature>
<evidence type="ECO:0000313" key="3">
    <source>
        <dbReference type="Proteomes" id="UP000198802"/>
    </source>
</evidence>
<dbReference type="Proteomes" id="UP000198802">
    <property type="component" value="Unassembled WGS sequence"/>
</dbReference>
<proteinExistence type="predicted"/>
<keyword evidence="1" id="KW-1133">Transmembrane helix</keyword>
<organism evidence="2 3">
    <name type="scientific">Parafrankia irregularis</name>
    <dbReference type="NCBI Taxonomy" id="795642"/>
    <lineage>
        <taxon>Bacteria</taxon>
        <taxon>Bacillati</taxon>
        <taxon>Actinomycetota</taxon>
        <taxon>Actinomycetes</taxon>
        <taxon>Frankiales</taxon>
        <taxon>Frankiaceae</taxon>
        <taxon>Parafrankia</taxon>
    </lineage>
</organism>
<gene>
    <name evidence="2" type="ORF">Ga0074812_111127</name>
</gene>
<reference evidence="3" key="1">
    <citation type="submission" date="2015-11" db="EMBL/GenBank/DDBJ databases">
        <authorList>
            <person name="Varghese N."/>
        </authorList>
    </citation>
    <scope>NUCLEOTIDE SEQUENCE [LARGE SCALE GENOMIC DNA]</scope>
    <source>
        <strain evidence="3">DSM 45899</strain>
    </source>
</reference>
<keyword evidence="1" id="KW-0472">Membrane</keyword>
<evidence type="ECO:0000313" key="2">
    <source>
        <dbReference type="EMBL" id="CUU57291.1"/>
    </source>
</evidence>
<dbReference type="RefSeq" id="WP_091278490.1">
    <property type="nucleotide sequence ID" value="NZ_FAOZ01000011.1"/>
</dbReference>